<name>A0A316VLA8_9BASI</name>
<dbReference type="Proteomes" id="UP000245771">
    <property type="component" value="Unassembled WGS sequence"/>
</dbReference>
<dbReference type="InParanoid" id="A0A316VLA8"/>
<dbReference type="GeneID" id="37023559"/>
<dbReference type="RefSeq" id="XP_025356627.1">
    <property type="nucleotide sequence ID" value="XM_025501778.1"/>
</dbReference>
<keyword evidence="4" id="KW-1185">Reference proteome</keyword>
<gene>
    <name evidence="3" type="ORF">FA14DRAFT_190216</name>
</gene>
<sequence length="215" mass="22648">MQFSQSLLFVLLTAFSFSWLALAAQNSEGLGMNKRLINFGFHNKDNNEITTNNDNVDSNLSITNGDVEINGHKLNDGVNTIDGKTYTKTKGFVIGPSITNGPGFQLSPQVTNAFGCMKAGNNVAMGDCKDVQSKIDKALASVTGAGKPTPTPKDSKDKAKSDSSSTTTHTSSPFLSGFDNIFASHKDAAVSAKGHNAEWSIALALSVAGVLAIVF</sequence>
<protein>
    <submittedName>
        <fullName evidence="3">Uncharacterized protein</fullName>
    </submittedName>
</protein>
<dbReference type="AlphaFoldDB" id="A0A316VLA8"/>
<evidence type="ECO:0000256" key="2">
    <source>
        <dbReference type="SAM" id="SignalP"/>
    </source>
</evidence>
<feature type="signal peptide" evidence="2">
    <location>
        <begin position="1"/>
        <end position="23"/>
    </location>
</feature>
<reference evidence="3 4" key="1">
    <citation type="journal article" date="2018" name="Mol. Biol. Evol.">
        <title>Broad Genomic Sampling Reveals a Smut Pathogenic Ancestry of the Fungal Clade Ustilaginomycotina.</title>
        <authorList>
            <person name="Kijpornyongpan T."/>
            <person name="Mondo S.J."/>
            <person name="Barry K."/>
            <person name="Sandor L."/>
            <person name="Lee J."/>
            <person name="Lipzen A."/>
            <person name="Pangilinan J."/>
            <person name="LaButti K."/>
            <person name="Hainaut M."/>
            <person name="Henrissat B."/>
            <person name="Grigoriev I.V."/>
            <person name="Spatafora J.W."/>
            <person name="Aime M.C."/>
        </authorList>
    </citation>
    <scope>NUCLEOTIDE SEQUENCE [LARGE SCALE GENOMIC DNA]</scope>
    <source>
        <strain evidence="3 4">MCA 3882</strain>
    </source>
</reference>
<evidence type="ECO:0000256" key="1">
    <source>
        <dbReference type="SAM" id="MobiDB-lite"/>
    </source>
</evidence>
<keyword evidence="2" id="KW-0732">Signal</keyword>
<proteinExistence type="predicted"/>
<evidence type="ECO:0000313" key="4">
    <source>
        <dbReference type="Proteomes" id="UP000245771"/>
    </source>
</evidence>
<dbReference type="EMBL" id="KZ819603">
    <property type="protein sequence ID" value="PWN36325.1"/>
    <property type="molecule type" value="Genomic_DNA"/>
</dbReference>
<organism evidence="3 4">
    <name type="scientific">Meira miltonrushii</name>
    <dbReference type="NCBI Taxonomy" id="1280837"/>
    <lineage>
        <taxon>Eukaryota</taxon>
        <taxon>Fungi</taxon>
        <taxon>Dikarya</taxon>
        <taxon>Basidiomycota</taxon>
        <taxon>Ustilaginomycotina</taxon>
        <taxon>Exobasidiomycetes</taxon>
        <taxon>Exobasidiales</taxon>
        <taxon>Brachybasidiaceae</taxon>
        <taxon>Meira</taxon>
    </lineage>
</organism>
<evidence type="ECO:0000313" key="3">
    <source>
        <dbReference type="EMBL" id="PWN36325.1"/>
    </source>
</evidence>
<feature type="region of interest" description="Disordered" evidence="1">
    <location>
        <begin position="140"/>
        <end position="170"/>
    </location>
</feature>
<accession>A0A316VLA8</accession>
<feature type="chain" id="PRO_5016397199" evidence="2">
    <location>
        <begin position="24"/>
        <end position="215"/>
    </location>
</feature>